<evidence type="ECO:0000313" key="1">
    <source>
        <dbReference type="EMBL" id="SVD09227.1"/>
    </source>
</evidence>
<organism evidence="1">
    <name type="scientific">marine metagenome</name>
    <dbReference type="NCBI Taxonomy" id="408172"/>
    <lineage>
        <taxon>unclassified sequences</taxon>
        <taxon>metagenomes</taxon>
        <taxon>ecological metagenomes</taxon>
    </lineage>
</organism>
<dbReference type="AlphaFoldDB" id="A0A382SJ43"/>
<name>A0A382SJ43_9ZZZZ</name>
<dbReference type="SUPFAM" id="SSF56524">
    <property type="entry name" value="Oxidoreductase molybdopterin-binding domain"/>
    <property type="match status" value="1"/>
</dbReference>
<accession>A0A382SJ43</accession>
<dbReference type="EMBL" id="UINC01129071">
    <property type="protein sequence ID" value="SVD09227.1"/>
    <property type="molecule type" value="Genomic_DNA"/>
</dbReference>
<gene>
    <name evidence="1" type="ORF">METZ01_LOCUS362081</name>
</gene>
<reference evidence="1" key="1">
    <citation type="submission" date="2018-05" db="EMBL/GenBank/DDBJ databases">
        <authorList>
            <person name="Lanie J.A."/>
            <person name="Ng W.-L."/>
            <person name="Kazmierczak K.M."/>
            <person name="Andrzejewski T.M."/>
            <person name="Davidsen T.M."/>
            <person name="Wayne K.J."/>
            <person name="Tettelin H."/>
            <person name="Glass J.I."/>
            <person name="Rusch D."/>
            <person name="Podicherti R."/>
            <person name="Tsui H.-C.T."/>
            <person name="Winkler M.E."/>
        </authorList>
    </citation>
    <scope>NUCLEOTIDE SEQUENCE</scope>
</reference>
<dbReference type="InterPro" id="IPR036374">
    <property type="entry name" value="OxRdtase_Mopterin-bd_sf"/>
</dbReference>
<feature type="non-terminal residue" evidence="1">
    <location>
        <position position="77"/>
    </location>
</feature>
<protein>
    <submittedName>
        <fullName evidence="1">Uncharacterized protein</fullName>
    </submittedName>
</protein>
<sequence>MAGFGASRRDRREELAETYRGRLPPGQHIVEDWPVLTYGPTPRKSETDWRFCITGLVAEGRDYSLEEFKEIAWTKVH</sequence>
<proteinExistence type="predicted"/>